<dbReference type="PANTHER" id="PTHR19384:SF10">
    <property type="entry name" value="NADPH-DEPENDENT DIFLAVIN OXIDOREDUCTASE 1"/>
    <property type="match status" value="1"/>
</dbReference>
<dbReference type="FunFam" id="3.40.50.360:FF:000015">
    <property type="entry name" value="NADPH-dependent diflavin oxidoreductase 1"/>
    <property type="match status" value="1"/>
</dbReference>
<comment type="similarity">
    <text evidence="9">In the C-terminal section; belongs to the flavoprotein pyridine nucleotide cytochrome reductase family.</text>
</comment>
<dbReference type="STRING" id="578462.A0A0L0S0E7"/>
<keyword evidence="4 9" id="KW-0285">Flavoprotein</keyword>
<dbReference type="GO" id="GO:0005634">
    <property type="term" value="C:nucleus"/>
    <property type="evidence" value="ECO:0007669"/>
    <property type="project" value="UniProtKB-ARBA"/>
</dbReference>
<dbReference type="EMBL" id="GG745329">
    <property type="protein sequence ID" value="KNE55804.1"/>
    <property type="molecule type" value="Genomic_DNA"/>
</dbReference>
<organism evidence="12 13">
    <name type="scientific">Allomyces macrogynus (strain ATCC 38327)</name>
    <name type="common">Allomyces javanicus var. macrogynus</name>
    <dbReference type="NCBI Taxonomy" id="578462"/>
    <lineage>
        <taxon>Eukaryota</taxon>
        <taxon>Fungi</taxon>
        <taxon>Fungi incertae sedis</taxon>
        <taxon>Blastocladiomycota</taxon>
        <taxon>Blastocladiomycetes</taxon>
        <taxon>Blastocladiales</taxon>
        <taxon>Blastocladiaceae</taxon>
        <taxon>Allomyces</taxon>
    </lineage>
</organism>
<comment type="subcellular location">
    <subcellularLocation>
        <location evidence="9">Cytoplasm</location>
    </subcellularLocation>
    <subcellularLocation>
        <location evidence="9">Mitochondrion</location>
    </subcellularLocation>
    <text evidence="9">Relocalizes to mitochondria after H(2)O(2) exposure.</text>
</comment>
<evidence type="ECO:0000259" key="11">
    <source>
        <dbReference type="PROSITE" id="PS51384"/>
    </source>
</evidence>
<dbReference type="GO" id="GO:0050661">
    <property type="term" value="F:NADP binding"/>
    <property type="evidence" value="ECO:0007669"/>
    <property type="project" value="UniProtKB-UniRule"/>
</dbReference>
<dbReference type="OrthoDB" id="1856718at2759"/>
<evidence type="ECO:0000256" key="3">
    <source>
        <dbReference type="ARBA" id="ARBA00022490"/>
    </source>
</evidence>
<protein>
    <recommendedName>
        <fullName evidence="9">NADPH-dependent diflavin oxidoreductase 1</fullName>
        <ecNumber evidence="9">1.18.1.-</ecNumber>
    </recommendedName>
    <alternativeName>
        <fullName evidence="9">NADPH-dependent FMN and FAD-containing oxidoreductase</fullName>
    </alternativeName>
</protein>
<feature type="binding site" evidence="9">
    <location>
        <begin position="370"/>
        <end position="373"/>
    </location>
    <ligand>
        <name>FAD</name>
        <dbReference type="ChEBI" id="CHEBI:57692"/>
    </ligand>
</feature>
<comment type="subunit">
    <text evidence="9">Interacts with DRE2; as part of the cytosolic iron-sulfur (Fe-S) protein assembly (CIA) machinery.</text>
</comment>
<dbReference type="InterPro" id="IPR001094">
    <property type="entry name" value="Flavdoxin-like"/>
</dbReference>
<keyword evidence="13" id="KW-1185">Reference proteome</keyword>
<feature type="binding site" evidence="9">
    <location>
        <position position="131"/>
    </location>
    <ligand>
        <name>FMN</name>
        <dbReference type="ChEBI" id="CHEBI:58210"/>
    </ligand>
</feature>
<dbReference type="GO" id="GO:0005739">
    <property type="term" value="C:mitochondrion"/>
    <property type="evidence" value="ECO:0007669"/>
    <property type="project" value="UniProtKB-SubCell"/>
</dbReference>
<comment type="similarity">
    <text evidence="9">In the N-terminal section; belongs to the flavodoxin family.</text>
</comment>
<evidence type="ECO:0000256" key="6">
    <source>
        <dbReference type="ARBA" id="ARBA00022827"/>
    </source>
</evidence>
<feature type="binding site" evidence="9">
    <location>
        <begin position="497"/>
        <end position="498"/>
    </location>
    <ligand>
        <name>NADP(+)</name>
        <dbReference type="ChEBI" id="CHEBI:58349"/>
    </ligand>
</feature>
<dbReference type="SUPFAM" id="SSF52218">
    <property type="entry name" value="Flavoproteins"/>
    <property type="match status" value="1"/>
</dbReference>
<dbReference type="SUPFAM" id="SSF52343">
    <property type="entry name" value="Ferredoxin reductase-like, C-terminal NADP-linked domain"/>
    <property type="match status" value="1"/>
</dbReference>
<gene>
    <name evidence="9" type="primary">TAH18</name>
    <name evidence="12" type="ORF">AMAG_01675</name>
</gene>
<evidence type="ECO:0000256" key="7">
    <source>
        <dbReference type="ARBA" id="ARBA00022857"/>
    </source>
</evidence>
<feature type="binding site" evidence="9">
    <location>
        <begin position="58"/>
        <end position="61"/>
    </location>
    <ligand>
        <name>FMN</name>
        <dbReference type="ChEBI" id="CHEBI:58210"/>
    </ligand>
</feature>
<dbReference type="Gene3D" id="2.40.30.10">
    <property type="entry name" value="Translation factors"/>
    <property type="match status" value="1"/>
</dbReference>
<feature type="binding site" evidence="9">
    <location>
        <begin position="96"/>
        <end position="105"/>
    </location>
    <ligand>
        <name>FMN</name>
        <dbReference type="ChEBI" id="CHEBI:58210"/>
    </ligand>
</feature>
<dbReference type="InterPro" id="IPR029039">
    <property type="entry name" value="Flavoprotein-like_sf"/>
</dbReference>
<keyword evidence="3 9" id="KW-0963">Cytoplasm</keyword>
<dbReference type="Gene3D" id="3.40.50.80">
    <property type="entry name" value="Nucleotide-binding domain of ferredoxin-NADP reductase (FNR) module"/>
    <property type="match status" value="1"/>
</dbReference>
<sequence>MDRRLVVLYGSQTGTAKDVAERVARDARRRRFRVLVSAMDDYDRTRLIDEAPVIFVCATMGDGEEPDNMKAFWKFLLRKSWPRDILSNLEYTVFALGDSSYDKFNYPGKKLHKRLQQLDARPFYPKGEGDDQHYLGIDGTLDPWLDGLWQVLLQRFPLPPDQEIISDQELLPPKYRLVPYQGKSTAPPTRSAAPGTIAARVQCNTRMTTAIHFQDVRHVVFSIDEGVRHRPGDIVRLMPSNNAENVDALLSLMGWMAQADDLVLVENTDPDSPVPADIPQPTTLRALLTHHLSPWSRPRRYLFELLSHFATDEQQRDKLVEFCTAAGQDELYSYCHRPKRHCVEVIQDFFAVRNVPATYCFDLFPEMVARDYSLASYAEGKLELCIALVEYKTKLAAPRRGIASEWIRTLGKGDAVPLRVVPGTMTLPDDVNVPIICVGPGTGVAPMKSLIEARIQQGATANLLVFGCRSKAHDFLFEAEWQKHVDAGHLDLWTAFSRDQPAKVYVQHVLLQHGPQVFDWIHYRGAHVYVCGSSNQMPTDVRNALTLIVQNGAGLTHEQAVEYVAGMKKARRYHEETWS</sequence>
<name>A0A0L0S0E7_ALLM3</name>
<dbReference type="GO" id="GO:0160246">
    <property type="term" value="F:NADPH-iron-sulfur [2Fe-2S] protein oxidoreductase activity"/>
    <property type="evidence" value="ECO:0007669"/>
    <property type="project" value="InterPro"/>
</dbReference>
<dbReference type="GO" id="GO:0016651">
    <property type="term" value="F:oxidoreductase activity, acting on NAD(P)H"/>
    <property type="evidence" value="ECO:0007669"/>
    <property type="project" value="UniProtKB-UniRule"/>
</dbReference>
<dbReference type="GO" id="GO:0005829">
    <property type="term" value="C:cytosol"/>
    <property type="evidence" value="ECO:0007669"/>
    <property type="project" value="TreeGrafter"/>
</dbReference>
<feature type="binding site" evidence="9">
    <location>
        <begin position="11"/>
        <end position="16"/>
    </location>
    <ligand>
        <name>FMN</name>
        <dbReference type="ChEBI" id="CHEBI:58210"/>
    </ligand>
</feature>
<reference evidence="12 13" key="1">
    <citation type="submission" date="2009-11" db="EMBL/GenBank/DDBJ databases">
        <title>Annotation of Allomyces macrogynus ATCC 38327.</title>
        <authorList>
            <consortium name="The Broad Institute Genome Sequencing Platform"/>
            <person name="Russ C."/>
            <person name="Cuomo C."/>
            <person name="Burger G."/>
            <person name="Gray M.W."/>
            <person name="Holland P.W.H."/>
            <person name="King N."/>
            <person name="Lang F.B.F."/>
            <person name="Roger A.J."/>
            <person name="Ruiz-Trillo I."/>
            <person name="Young S.K."/>
            <person name="Zeng Q."/>
            <person name="Gargeya S."/>
            <person name="Fitzgerald M."/>
            <person name="Haas B."/>
            <person name="Abouelleil A."/>
            <person name="Alvarado L."/>
            <person name="Arachchi H.M."/>
            <person name="Berlin A."/>
            <person name="Chapman S.B."/>
            <person name="Gearin G."/>
            <person name="Goldberg J."/>
            <person name="Griggs A."/>
            <person name="Gujja S."/>
            <person name="Hansen M."/>
            <person name="Heiman D."/>
            <person name="Howarth C."/>
            <person name="Larimer J."/>
            <person name="Lui A."/>
            <person name="MacDonald P.J.P."/>
            <person name="McCowen C."/>
            <person name="Montmayeur A."/>
            <person name="Murphy C."/>
            <person name="Neiman D."/>
            <person name="Pearson M."/>
            <person name="Priest M."/>
            <person name="Roberts A."/>
            <person name="Saif S."/>
            <person name="Shea T."/>
            <person name="Sisk P."/>
            <person name="Stolte C."/>
            <person name="Sykes S."/>
            <person name="Wortman J."/>
            <person name="Nusbaum C."/>
            <person name="Birren B."/>
        </authorList>
    </citation>
    <scope>NUCLEOTIDE SEQUENCE [LARGE SCALE GENOMIC DNA]</scope>
    <source>
        <strain evidence="12 13">ATCC 38327</strain>
    </source>
</reference>
<feature type="binding site" evidence="9">
    <location>
        <begin position="503"/>
        <end position="507"/>
    </location>
    <ligand>
        <name>NADP(+)</name>
        <dbReference type="ChEBI" id="CHEBI:58349"/>
    </ligand>
</feature>
<dbReference type="AlphaFoldDB" id="A0A0L0S0E7"/>
<feature type="domain" description="Flavodoxin-like" evidence="10">
    <location>
        <begin position="5"/>
        <end position="149"/>
    </location>
</feature>
<dbReference type="PRINTS" id="PR00369">
    <property type="entry name" value="FLAVODOXIN"/>
</dbReference>
<dbReference type="GO" id="GO:0050660">
    <property type="term" value="F:flavin adenine dinucleotide binding"/>
    <property type="evidence" value="ECO:0007669"/>
    <property type="project" value="UniProtKB-UniRule"/>
</dbReference>
<dbReference type="EC" id="1.18.1.-" evidence="9"/>
<dbReference type="InterPro" id="IPR003097">
    <property type="entry name" value="CysJ-like_FAD-binding"/>
</dbReference>
<evidence type="ECO:0000256" key="9">
    <source>
        <dbReference type="HAMAP-Rule" id="MF_03178"/>
    </source>
</evidence>
<dbReference type="GO" id="GO:0016226">
    <property type="term" value="P:iron-sulfur cluster assembly"/>
    <property type="evidence" value="ECO:0007669"/>
    <property type="project" value="UniProtKB-UniRule"/>
</dbReference>
<dbReference type="Proteomes" id="UP000054350">
    <property type="component" value="Unassembled WGS sequence"/>
</dbReference>
<evidence type="ECO:0000256" key="8">
    <source>
        <dbReference type="ARBA" id="ARBA00023002"/>
    </source>
</evidence>
<evidence type="ECO:0000313" key="13">
    <source>
        <dbReference type="Proteomes" id="UP000054350"/>
    </source>
</evidence>
<feature type="domain" description="FAD-binding FR-type" evidence="11">
    <location>
        <begin position="194"/>
        <end position="428"/>
    </location>
</feature>
<comment type="cofactor">
    <cofactor evidence="2 9">
        <name>FAD</name>
        <dbReference type="ChEBI" id="CHEBI:57692"/>
    </cofactor>
</comment>
<keyword evidence="6 9" id="KW-0274">FAD</keyword>
<dbReference type="SUPFAM" id="SSF63380">
    <property type="entry name" value="Riboflavin synthase domain-like"/>
    <property type="match status" value="1"/>
</dbReference>
<evidence type="ECO:0000256" key="5">
    <source>
        <dbReference type="ARBA" id="ARBA00022643"/>
    </source>
</evidence>
<keyword evidence="8 9" id="KW-0560">Oxidoreductase</keyword>
<keyword evidence="9" id="KW-0496">Mitochondrion</keyword>
<keyword evidence="5 9" id="KW-0288">FMN</keyword>
<dbReference type="InterPro" id="IPR023173">
    <property type="entry name" value="NADPH_Cyt_P450_Rdtase_alpha"/>
</dbReference>
<keyword evidence="7 9" id="KW-0521">NADP</keyword>
<reference evidence="13" key="2">
    <citation type="submission" date="2009-11" db="EMBL/GenBank/DDBJ databases">
        <title>The Genome Sequence of Allomyces macrogynus strain ATCC 38327.</title>
        <authorList>
            <consortium name="The Broad Institute Genome Sequencing Platform"/>
            <person name="Russ C."/>
            <person name="Cuomo C."/>
            <person name="Shea T."/>
            <person name="Young S.K."/>
            <person name="Zeng Q."/>
            <person name="Koehrsen M."/>
            <person name="Haas B."/>
            <person name="Borodovsky M."/>
            <person name="Guigo R."/>
            <person name="Alvarado L."/>
            <person name="Berlin A."/>
            <person name="Borenstein D."/>
            <person name="Chen Z."/>
            <person name="Engels R."/>
            <person name="Freedman E."/>
            <person name="Gellesch M."/>
            <person name="Goldberg J."/>
            <person name="Griggs A."/>
            <person name="Gujja S."/>
            <person name="Heiman D."/>
            <person name="Hepburn T."/>
            <person name="Howarth C."/>
            <person name="Jen D."/>
            <person name="Larson L."/>
            <person name="Lewis B."/>
            <person name="Mehta T."/>
            <person name="Park D."/>
            <person name="Pearson M."/>
            <person name="Roberts A."/>
            <person name="Saif S."/>
            <person name="Shenoy N."/>
            <person name="Sisk P."/>
            <person name="Stolte C."/>
            <person name="Sykes S."/>
            <person name="Walk T."/>
            <person name="White J."/>
            <person name="Yandava C."/>
            <person name="Burger G."/>
            <person name="Gray M.W."/>
            <person name="Holland P.W.H."/>
            <person name="King N."/>
            <person name="Lang F.B.F."/>
            <person name="Roger A.J."/>
            <person name="Ruiz-Trillo I."/>
            <person name="Lander E."/>
            <person name="Nusbaum C."/>
        </authorList>
    </citation>
    <scope>NUCLEOTIDE SEQUENCE [LARGE SCALE GENOMIC DNA]</scope>
    <source>
        <strain evidence="13">ATCC 38327</strain>
    </source>
</reference>
<dbReference type="eggNOG" id="KOG1159">
    <property type="taxonomic scope" value="Eukaryota"/>
</dbReference>
<dbReference type="VEuPathDB" id="FungiDB:AMAG_01675"/>
<evidence type="ECO:0000259" key="10">
    <source>
        <dbReference type="PROSITE" id="PS50902"/>
    </source>
</evidence>
<comment type="cofactor">
    <cofactor evidence="1 9">
        <name>FMN</name>
        <dbReference type="ChEBI" id="CHEBI:58210"/>
    </cofactor>
</comment>
<dbReference type="InterPro" id="IPR017927">
    <property type="entry name" value="FAD-bd_FR_type"/>
</dbReference>
<evidence type="ECO:0000256" key="2">
    <source>
        <dbReference type="ARBA" id="ARBA00001974"/>
    </source>
</evidence>
<dbReference type="Pfam" id="PF00667">
    <property type="entry name" value="FAD_binding_1"/>
    <property type="match status" value="1"/>
</dbReference>
<comment type="catalytic activity">
    <reaction evidence="9">
        <text>2 oxidized [2Fe-2S]-[protein] + NADPH = 2 reduced [2Fe-2S]-[protein] + NADP(+) + H(+)</text>
        <dbReference type="Rhea" id="RHEA:67716"/>
        <dbReference type="Rhea" id="RHEA-COMP:17327"/>
        <dbReference type="Rhea" id="RHEA-COMP:17328"/>
        <dbReference type="ChEBI" id="CHEBI:15378"/>
        <dbReference type="ChEBI" id="CHEBI:33737"/>
        <dbReference type="ChEBI" id="CHEBI:33738"/>
        <dbReference type="ChEBI" id="CHEBI:57783"/>
        <dbReference type="ChEBI" id="CHEBI:58349"/>
    </reaction>
</comment>
<dbReference type="PROSITE" id="PS50902">
    <property type="entry name" value="FLAVODOXIN_LIKE"/>
    <property type="match status" value="1"/>
</dbReference>
<dbReference type="InterPro" id="IPR017938">
    <property type="entry name" value="Riboflavin_synthase-like_b-brl"/>
</dbReference>
<feature type="binding site" evidence="9">
    <location>
        <position position="578"/>
    </location>
    <ligand>
        <name>FAD</name>
        <dbReference type="ChEBI" id="CHEBI:57692"/>
    </ligand>
</feature>
<dbReference type="InterPro" id="IPR001433">
    <property type="entry name" value="OxRdtase_FAD/NAD-bd"/>
</dbReference>
<dbReference type="HAMAP" id="MF_03178">
    <property type="entry name" value="NDOR1"/>
    <property type="match status" value="1"/>
</dbReference>
<dbReference type="InterPro" id="IPR001709">
    <property type="entry name" value="Flavoprot_Pyr_Nucl_cyt_Rdtase"/>
</dbReference>
<feature type="binding site" evidence="9">
    <location>
        <position position="540"/>
    </location>
    <ligand>
        <name>NADP(+)</name>
        <dbReference type="ChEBI" id="CHEBI:58349"/>
    </ligand>
</feature>
<dbReference type="PROSITE" id="PS51384">
    <property type="entry name" value="FAD_FR"/>
    <property type="match status" value="1"/>
</dbReference>
<proteinExistence type="inferred from homology"/>
<dbReference type="InterPro" id="IPR008254">
    <property type="entry name" value="Flavodoxin/NO_synth"/>
</dbReference>
<dbReference type="Pfam" id="PF00175">
    <property type="entry name" value="NAD_binding_1"/>
    <property type="match status" value="1"/>
</dbReference>
<dbReference type="Gene3D" id="1.20.990.10">
    <property type="entry name" value="NADPH-cytochrome p450 Reductase, Chain A, domain 3"/>
    <property type="match status" value="1"/>
</dbReference>
<comment type="similarity">
    <text evidence="9">Belongs to the NADPH-dependent diflavin oxidoreductase NDOR1 family.</text>
</comment>
<evidence type="ECO:0000313" key="12">
    <source>
        <dbReference type="EMBL" id="KNE55804.1"/>
    </source>
</evidence>
<accession>A0A0L0S0E7</accession>
<comment type="caution">
    <text evidence="9">Lacks conserved residue(s) required for the propagation of feature annotation.</text>
</comment>
<dbReference type="PRINTS" id="PR00371">
    <property type="entry name" value="FPNCR"/>
</dbReference>
<dbReference type="InterPro" id="IPR028879">
    <property type="entry name" value="NDOR1"/>
</dbReference>
<dbReference type="OMA" id="DIMSIPR"/>
<evidence type="ECO:0000256" key="4">
    <source>
        <dbReference type="ARBA" id="ARBA00022630"/>
    </source>
</evidence>
<dbReference type="GO" id="GO:0010181">
    <property type="term" value="F:FMN binding"/>
    <property type="evidence" value="ECO:0007669"/>
    <property type="project" value="UniProtKB-UniRule"/>
</dbReference>
<dbReference type="Pfam" id="PF00258">
    <property type="entry name" value="Flavodoxin_1"/>
    <property type="match status" value="1"/>
</dbReference>
<evidence type="ECO:0000256" key="1">
    <source>
        <dbReference type="ARBA" id="ARBA00001917"/>
    </source>
</evidence>
<dbReference type="Gene3D" id="3.40.50.360">
    <property type="match status" value="1"/>
</dbReference>
<feature type="binding site" evidence="9">
    <location>
        <position position="442"/>
    </location>
    <ligand>
        <name>NADP(+)</name>
        <dbReference type="ChEBI" id="CHEBI:58349"/>
    </ligand>
</feature>
<dbReference type="PANTHER" id="PTHR19384">
    <property type="entry name" value="NITRIC OXIDE SYNTHASE-RELATED"/>
    <property type="match status" value="1"/>
</dbReference>
<dbReference type="FunFam" id="3.40.50.80:FF:000030">
    <property type="entry name" value="NADPH-dependent diflavin oxidoreductase 1"/>
    <property type="match status" value="1"/>
</dbReference>
<comment type="function">
    <text evidence="9">NADPH-dependent reductase which is a central component of the cytosolic iron-sulfur (Fe-S) protein assembly (CIA) machinery. Transfers electrons from NADPH via its FAD and FMN prosthetic groups to the [2Fe-2S] cluster of DRE2, another key component of the CIA machinery. In turn, this reduced cluster provides electrons for assembly of cytosolic iron-sulfur cluster proteins. Positively controls H(2)O(2)-induced cell death.</text>
</comment>
<dbReference type="InterPro" id="IPR039261">
    <property type="entry name" value="FNR_nucleotide-bd"/>
</dbReference>